<evidence type="ECO:0000313" key="1">
    <source>
        <dbReference type="EMBL" id="RJE23298.1"/>
    </source>
</evidence>
<reference evidence="2" key="1">
    <citation type="submission" date="2017-02" db="EMBL/GenBank/DDBJ databases">
        <authorList>
            <person name="Tafer H."/>
            <person name="Lopandic K."/>
        </authorList>
    </citation>
    <scope>NUCLEOTIDE SEQUENCE [LARGE SCALE GENOMIC DNA]</scope>
    <source>
        <strain evidence="2">CBS 366.77</strain>
    </source>
</reference>
<proteinExistence type="predicted"/>
<sequence>MKTRTLEASSLALSTAALGRTFKDESLVYESARLYCWGLSELQRTLSSPRLAFDDETLAACLTLSMYEMMECPAEGTHAYASHCKGLLALIQGRGPHAHVSGLGHQLFLATRLIGILYTMQQHSPTYLADPIWMKVPFSQSSKRPIDRVADCLAQAPTIFNKTDRIQELHPMEQLELANNLASQCWDLDWTMQQCYEELRLTVDGPLYWSELSRSGSPLDEADQKRLFPVAYKFPNIKIASTLMMYWATLVMLWSGLSDLYRLIDSIVNDEAATEHQELDLPPLGHRSDFLPMAWHVCRSVDYCMQEEMMTVGSLAVASPLALVIGTLRDNPHCQQEVLWMRAALGQVQGRGLRIFEHVRL</sequence>
<dbReference type="AlphaFoldDB" id="A0A3A2ZJE7"/>
<organism evidence="1 2">
    <name type="scientific">Aspergillus sclerotialis</name>
    <dbReference type="NCBI Taxonomy" id="2070753"/>
    <lineage>
        <taxon>Eukaryota</taxon>
        <taxon>Fungi</taxon>
        <taxon>Dikarya</taxon>
        <taxon>Ascomycota</taxon>
        <taxon>Pezizomycotina</taxon>
        <taxon>Eurotiomycetes</taxon>
        <taxon>Eurotiomycetidae</taxon>
        <taxon>Eurotiales</taxon>
        <taxon>Aspergillaceae</taxon>
        <taxon>Aspergillus</taxon>
        <taxon>Aspergillus subgen. Polypaecilum</taxon>
    </lineage>
</organism>
<dbReference type="PANTHER" id="PTHR38111">
    <property type="entry name" value="ZN(2)-C6 FUNGAL-TYPE DOMAIN-CONTAINING PROTEIN-RELATED"/>
    <property type="match status" value="1"/>
</dbReference>
<comment type="caution">
    <text evidence="1">The sequence shown here is derived from an EMBL/GenBank/DDBJ whole genome shotgun (WGS) entry which is preliminary data.</text>
</comment>
<evidence type="ECO:0008006" key="3">
    <source>
        <dbReference type="Google" id="ProtNLM"/>
    </source>
</evidence>
<dbReference type="EMBL" id="MVGC01000127">
    <property type="protein sequence ID" value="RJE23298.1"/>
    <property type="molecule type" value="Genomic_DNA"/>
</dbReference>
<keyword evidence="2" id="KW-1185">Reference proteome</keyword>
<accession>A0A3A2ZJE7</accession>
<evidence type="ECO:0000313" key="2">
    <source>
        <dbReference type="Proteomes" id="UP000266188"/>
    </source>
</evidence>
<protein>
    <recommendedName>
        <fullName evidence="3">C6 finger domain protein</fullName>
    </recommendedName>
</protein>
<dbReference type="Proteomes" id="UP000266188">
    <property type="component" value="Unassembled WGS sequence"/>
</dbReference>
<dbReference type="InterPro" id="IPR053178">
    <property type="entry name" value="Osmoadaptation_assoc"/>
</dbReference>
<dbReference type="STRING" id="2070753.A0A3A2ZJE7"/>
<gene>
    <name evidence="1" type="ORF">PHISCL_04372</name>
</gene>
<name>A0A3A2ZJE7_9EURO</name>
<dbReference type="OrthoDB" id="3525185at2759"/>
<dbReference type="PANTHER" id="PTHR38111:SF11">
    <property type="entry name" value="TRANSCRIPTION FACTOR DOMAIN-CONTAINING PROTEIN-RELATED"/>
    <property type="match status" value="1"/>
</dbReference>